<feature type="transmembrane region" description="Helical" evidence="1">
    <location>
        <begin position="399"/>
        <end position="420"/>
    </location>
</feature>
<feature type="transmembrane region" description="Helical" evidence="1">
    <location>
        <begin position="456"/>
        <end position="475"/>
    </location>
</feature>
<feature type="transmembrane region" description="Helical" evidence="1">
    <location>
        <begin position="357"/>
        <end position="378"/>
    </location>
</feature>
<sequence>MAVDLGVLSGFIVRLQREADISYSENSFGANYSGLLNATSRAVLNELSQLICEHAITSIRLQVDGQDEAWDEVDFSDQRMLDWVVSVTDKAALLRDSLAINVDIDGLLFFDKVYFLESWLPEVSGLLGGDLHQSLQSERPLKIFVCGLEDSFGGPRIAIVPTNKYDQVLPVEWMMSTKLPNLEKLLKSVHFVTGNAVMVSPERFLFNWGGVDNAIATYFNKACVIYAMISLVQEFYGWDKVILKGRRKLELSVCDNELQEFSKRDIDAVIACVEWCYAESDEETRTLLVVDRLTLDLKDDQALIGAVRLVFAAFAEARSRYKYVVLDRKKDYTKELSDIQKDLSGVVDKYVSASHQFTGSLLTDVLALAFVLTAGVVSRRFIAEDALKSPEAVVLFKSFSIYLVVAVILRFWGAISVSLISTKLFTDWKGIVRSHMSAEELQRIVDNSLFSVKVNFWITCVVVFVIYVVMALSCWNVELTLNLFGVLGR</sequence>
<keyword evidence="1" id="KW-0472">Membrane</keyword>
<dbReference type="AlphaFoldDB" id="A0A7Y7YIT0"/>
<name>A0A7Y7YIT0_9PSED</name>
<dbReference type="RefSeq" id="WP_177058156.1">
    <property type="nucleotide sequence ID" value="NZ_JACAPS010000016.1"/>
</dbReference>
<dbReference type="Proteomes" id="UP000520592">
    <property type="component" value="Unassembled WGS sequence"/>
</dbReference>
<dbReference type="EMBL" id="JACAQD010000048">
    <property type="protein sequence ID" value="NWC36910.1"/>
    <property type="molecule type" value="Genomic_DNA"/>
</dbReference>
<keyword evidence="1" id="KW-0812">Transmembrane</keyword>
<reference evidence="2 3" key="1">
    <citation type="submission" date="2020-04" db="EMBL/GenBank/DDBJ databases">
        <title>Molecular characterization of pseudomonads from Agaricus bisporus reveal novel blotch 2 pathogens in Western Europe.</title>
        <authorList>
            <person name="Taparia T."/>
            <person name="Krijger M."/>
            <person name="Haynes E."/>
            <person name="Elpinstone J.G."/>
            <person name="Noble R."/>
            <person name="Van Der Wolf J."/>
        </authorList>
    </citation>
    <scope>NUCLEOTIDE SEQUENCE [LARGE SCALE GENOMIC DNA]</scope>
    <source>
        <strain evidence="2 3">IPO3737</strain>
    </source>
</reference>
<evidence type="ECO:0000313" key="2">
    <source>
        <dbReference type="EMBL" id="NWC36910.1"/>
    </source>
</evidence>
<gene>
    <name evidence="2" type="ORF">HX876_31630</name>
</gene>
<protein>
    <submittedName>
        <fullName evidence="2">Uncharacterized protein</fullName>
    </submittedName>
</protein>
<evidence type="ECO:0000256" key="1">
    <source>
        <dbReference type="SAM" id="Phobius"/>
    </source>
</evidence>
<comment type="caution">
    <text evidence="2">The sequence shown here is derived from an EMBL/GenBank/DDBJ whole genome shotgun (WGS) entry which is preliminary data.</text>
</comment>
<evidence type="ECO:0000313" key="3">
    <source>
        <dbReference type="Proteomes" id="UP000520592"/>
    </source>
</evidence>
<organism evidence="2 3">
    <name type="scientific">Pseudomonas gingeri</name>
    <dbReference type="NCBI Taxonomy" id="117681"/>
    <lineage>
        <taxon>Bacteria</taxon>
        <taxon>Pseudomonadati</taxon>
        <taxon>Pseudomonadota</taxon>
        <taxon>Gammaproteobacteria</taxon>
        <taxon>Pseudomonadales</taxon>
        <taxon>Pseudomonadaceae</taxon>
        <taxon>Pseudomonas</taxon>
    </lineage>
</organism>
<proteinExistence type="predicted"/>
<keyword evidence="1" id="KW-1133">Transmembrane helix</keyword>
<accession>A0A7Y7YIT0</accession>